<dbReference type="EMBL" id="JABVEG010000001">
    <property type="protein sequence ID" value="NUI81660.1"/>
    <property type="molecule type" value="Genomic_DNA"/>
</dbReference>
<proteinExistence type="inferred from homology"/>
<evidence type="ECO:0000256" key="3">
    <source>
        <dbReference type="ARBA" id="ARBA00023136"/>
    </source>
</evidence>
<comment type="similarity">
    <text evidence="4">Belongs to the GtfB family.</text>
</comment>
<evidence type="ECO:0000313" key="5">
    <source>
        <dbReference type="EMBL" id="NUI81660.1"/>
    </source>
</evidence>
<evidence type="ECO:0000256" key="1">
    <source>
        <dbReference type="ARBA" id="ARBA00004922"/>
    </source>
</evidence>
<dbReference type="SUPFAM" id="SSF53756">
    <property type="entry name" value="UDP-Glycosyltransferase/glycogen phosphorylase"/>
    <property type="match status" value="1"/>
</dbReference>
<reference evidence="5 6" key="1">
    <citation type="submission" date="2020-06" db="EMBL/GenBank/DDBJ databases">
        <title>Staphylococcus borealis sp. nov. -A novel member of the Staphylococcaceae family isolated from skin and blood in humans.</title>
        <authorList>
            <person name="Pain M."/>
            <person name="Wolden R."/>
            <person name="Jaen-Luchoro D."/>
            <person name="Salva-Serra F."/>
            <person name="Iglesias B.P."/>
            <person name="Karlsson R."/>
            <person name="Klingenberg C."/>
            <person name="Cavanagh J.P."/>
        </authorList>
    </citation>
    <scope>NUCLEOTIDE SEQUENCE [LARGE SCALE GENOMIC DNA]</scope>
    <source>
        <strain evidence="5 6">58-22</strain>
    </source>
</reference>
<dbReference type="Proteomes" id="UP000610527">
    <property type="component" value="Unassembled WGS sequence"/>
</dbReference>
<keyword evidence="2 4" id="KW-1003">Cell membrane</keyword>
<accession>A0ABX2LR21</accession>
<keyword evidence="6" id="KW-1185">Reference proteome</keyword>
<organism evidence="5 6">
    <name type="scientific">Staphylococcus borealis</name>
    <dbReference type="NCBI Taxonomy" id="2742203"/>
    <lineage>
        <taxon>Bacteria</taxon>
        <taxon>Bacillati</taxon>
        <taxon>Bacillota</taxon>
        <taxon>Bacilli</taxon>
        <taxon>Bacillales</taxon>
        <taxon>Staphylococcaceae</taxon>
        <taxon>Staphylococcus</taxon>
    </lineage>
</organism>
<sequence>MINLFEKYDEASQKLQQSLQLAGFQHQTIVMDDDGFLPDGFISPYQFFANYEHKDSDKAAFFNEVQVPPLWEIKGNHDQAEIIDNGHVRGRIFYREHFKNRIVNFVEWFDTNGQLRSVDFYNKDGFKYAETLYDLNKTAILKTYVDRQGNEVLYENFVTNDIVLDWQGQSHFFATKQDFISFFLEQLDVDTSDVFINSLATPFFVLYQSNHIANAVLFWQEQSHGDVPGNMKLLLDNGRFHASVIIPDRVEFEDITSNIASHYHPLIRQAGYVYDYQKSNQYTKQILNLTNSDDIPNLEKIIQQCKDYQFHIGAITEMSAKLMDLGKYDNVKLYPTITQEKVHHLFATCDVYLDINKGGEIVNAIERAMLNNQLIIAYDETAHRRAFISEKNITQQSEPQQLIEILNEVAQDKKQFKQRIVAQQEKNNSIDQRTFKKAISNAME</sequence>
<gene>
    <name evidence="4 5" type="primary">gtfB</name>
    <name evidence="5" type="ORF">HUN84_02640</name>
</gene>
<keyword evidence="3 4" id="KW-0472">Membrane</keyword>
<dbReference type="GeneID" id="74185490"/>
<dbReference type="NCBIfam" id="TIGR02919">
    <property type="entry name" value="accessory Sec system glycosylation chaperone GtfB"/>
    <property type="match status" value="1"/>
</dbReference>
<dbReference type="HAMAP" id="MF_01473">
    <property type="entry name" value="GtfB"/>
    <property type="match status" value="1"/>
</dbReference>
<comment type="subcellular location">
    <subcellularLocation>
        <location evidence="4">Cell membrane</location>
        <topology evidence="4">Peripheral membrane protein</topology>
    </subcellularLocation>
</comment>
<name>A0ABX2LR21_9STAP</name>
<evidence type="ECO:0000256" key="2">
    <source>
        <dbReference type="ARBA" id="ARBA00022475"/>
    </source>
</evidence>
<dbReference type="Gene3D" id="3.40.50.2000">
    <property type="entry name" value="Glycogen Phosphorylase B"/>
    <property type="match status" value="1"/>
</dbReference>
<comment type="subunit">
    <text evidence="4">Forms a heterotetramer with 2 subunits each of GtfA and GtfB. Part of the accessory SecA2/SecY2 protein translocation apparatus.</text>
</comment>
<comment type="pathway">
    <text evidence="1 4">Protein modification; protein glycosylation.</text>
</comment>
<evidence type="ECO:0000313" key="6">
    <source>
        <dbReference type="Proteomes" id="UP000610527"/>
    </source>
</evidence>
<dbReference type="RefSeq" id="WP_053029038.1">
    <property type="nucleotide sequence ID" value="NZ_CUEE01000001.1"/>
</dbReference>
<protein>
    <recommendedName>
        <fullName evidence="4">UDP-N-acetylglucosamine--peptide N-acetylglucosaminyltransferase stabilizing protein GtfB</fullName>
    </recommendedName>
    <alternativeName>
        <fullName evidence="4">Glycosyltransferase stabilizing protein GtfB</fullName>
    </alternativeName>
</protein>
<dbReference type="InterPro" id="IPR014268">
    <property type="entry name" value="GtfB"/>
</dbReference>
<comment type="caution">
    <text evidence="5">The sequence shown here is derived from an EMBL/GenBank/DDBJ whole genome shotgun (WGS) entry which is preliminary data.</text>
</comment>
<comment type="function">
    <text evidence="4">Required for polymorphic O-glycosylation of the serine-rich repeat protein in this bacteria. A stabilizing protein that is part of the accessory SecA2/SecY2 system specifically required to export serine-rich repeat cell wall proteins usually encoded upstream in the same operon. The GtfA-GtfB complex adds GlcNAc from UDP-GlcNAc to the substrate protein, attaching the first sugar residue. Stabilizes the glycosylation activity of GtfA. Has no N-acetylglucosaminyl transferase activity on its own.</text>
</comment>
<evidence type="ECO:0000256" key="4">
    <source>
        <dbReference type="HAMAP-Rule" id="MF_01473"/>
    </source>
</evidence>